<accession>A0A6A6IUZ4</accession>
<dbReference type="Gene3D" id="3.30.160.20">
    <property type="match status" value="1"/>
</dbReference>
<feature type="region of interest" description="Disordered" evidence="2">
    <location>
        <begin position="124"/>
        <end position="147"/>
    </location>
</feature>
<dbReference type="PROSITE" id="PS00517">
    <property type="entry name" value="RNASE_3_1"/>
    <property type="match status" value="1"/>
</dbReference>
<feature type="compositionally biased region" description="Basic residues" evidence="2">
    <location>
        <begin position="465"/>
        <end position="479"/>
    </location>
</feature>
<reference evidence="4" key="1">
    <citation type="journal article" date="2020" name="Stud. Mycol.">
        <title>101 Dothideomycetes genomes: a test case for predicting lifestyles and emergence of pathogens.</title>
        <authorList>
            <person name="Haridas S."/>
            <person name="Albert R."/>
            <person name="Binder M."/>
            <person name="Bloem J."/>
            <person name="Labutti K."/>
            <person name="Salamov A."/>
            <person name="Andreopoulos B."/>
            <person name="Baker S."/>
            <person name="Barry K."/>
            <person name="Bills G."/>
            <person name="Bluhm B."/>
            <person name="Cannon C."/>
            <person name="Castanera R."/>
            <person name="Culley D."/>
            <person name="Daum C."/>
            <person name="Ezra D."/>
            <person name="Gonzalez J."/>
            <person name="Henrissat B."/>
            <person name="Kuo A."/>
            <person name="Liang C."/>
            <person name="Lipzen A."/>
            <person name="Lutzoni F."/>
            <person name="Magnuson J."/>
            <person name="Mondo S."/>
            <person name="Nolan M."/>
            <person name="Ohm R."/>
            <person name="Pangilinan J."/>
            <person name="Park H.-J."/>
            <person name="Ramirez L."/>
            <person name="Alfaro M."/>
            <person name="Sun H."/>
            <person name="Tritt A."/>
            <person name="Yoshinaga Y."/>
            <person name="Zwiers L.-H."/>
            <person name="Turgeon B."/>
            <person name="Goodwin S."/>
            <person name="Spatafora J."/>
            <person name="Crous P."/>
            <person name="Grigoriev I."/>
        </authorList>
    </citation>
    <scope>NUCLEOTIDE SEQUENCE</scope>
    <source>
        <strain evidence="4">CBS 122368</strain>
    </source>
</reference>
<dbReference type="InterPro" id="IPR036389">
    <property type="entry name" value="RNase_III_sf"/>
</dbReference>
<dbReference type="AlphaFoldDB" id="A0A6A6IUZ4"/>
<name>A0A6A6IUZ4_9PLEO</name>
<proteinExistence type="predicted"/>
<dbReference type="SMART" id="SM00535">
    <property type="entry name" value="RIBOc"/>
    <property type="match status" value="1"/>
</dbReference>
<dbReference type="GO" id="GO:0006364">
    <property type="term" value="P:rRNA processing"/>
    <property type="evidence" value="ECO:0007669"/>
    <property type="project" value="TreeGrafter"/>
</dbReference>
<dbReference type="GO" id="GO:0005654">
    <property type="term" value="C:nucleoplasm"/>
    <property type="evidence" value="ECO:0007669"/>
    <property type="project" value="TreeGrafter"/>
</dbReference>
<dbReference type="Pfam" id="PF00636">
    <property type="entry name" value="Ribonuclease_3"/>
    <property type="match status" value="1"/>
</dbReference>
<dbReference type="OrthoDB" id="2392202at2759"/>
<dbReference type="SUPFAM" id="SSF69065">
    <property type="entry name" value="RNase III domain-like"/>
    <property type="match status" value="1"/>
</dbReference>
<dbReference type="SUPFAM" id="SSF54768">
    <property type="entry name" value="dsRNA-binding domain-like"/>
    <property type="match status" value="1"/>
</dbReference>
<evidence type="ECO:0000313" key="5">
    <source>
        <dbReference type="Proteomes" id="UP000800094"/>
    </source>
</evidence>
<dbReference type="GO" id="GO:0003723">
    <property type="term" value="F:RNA binding"/>
    <property type="evidence" value="ECO:0007669"/>
    <property type="project" value="UniProtKB-KW"/>
</dbReference>
<dbReference type="PANTHER" id="PTHR11207:SF0">
    <property type="entry name" value="RIBONUCLEASE 3"/>
    <property type="match status" value="1"/>
</dbReference>
<dbReference type="PANTHER" id="PTHR11207">
    <property type="entry name" value="RIBONUCLEASE III"/>
    <property type="match status" value="1"/>
</dbReference>
<dbReference type="RefSeq" id="XP_033688951.1">
    <property type="nucleotide sequence ID" value="XM_033830876.1"/>
</dbReference>
<gene>
    <name evidence="4" type="ORF">BU26DRAFT_528918</name>
</gene>
<sequence>MIPHKRGGSFNHYDNGRPKKHRQNDTRNPNLAPASHADRNRNEYGSGPNHDGLYDRKFKNKDNPVLEHIERLPDPAKCKPCKLAAAELRSGIIALLDKFAAEEQTHDGDRDVLHHAQELRRLLSARANRSLPSQAKQELDVKRPDKGTNVSVPAYIEQKMERTKHLPPLPPITEPSLREAVFTHISHYSQSDIRGFTSDKISYETLEFLGDAYIELIASRLIYNRFPHVDVPQQSTFRELLVKNETLGEFSAAYGLPDRLKHGGHIAKSKAWTKVIADVFEAYVAAVVLSDPEDGFQTAEKWLTELWAPQLLSYKEAVLDNPKARDDIQRLVSVRGVKLDYRDERDMEMVDGVQKYFVGLYMTGWGYHDEWLGSGEGRNKAQAGVAAATHALQRNSSVLQAASKKKQELIEQRNKEEEVQKAGEGKGEGATELGTKADENDKQPSNEASPSKGESSGNSWLEKEKKKKEKKEKKAKKLAKASNGSSS</sequence>
<protein>
    <submittedName>
        <fullName evidence="4">Ribonuclease III</fullName>
    </submittedName>
</protein>
<feature type="compositionally biased region" description="Basic and acidic residues" evidence="2">
    <location>
        <begin position="137"/>
        <end position="146"/>
    </location>
</feature>
<dbReference type="EMBL" id="ML987191">
    <property type="protein sequence ID" value="KAF2253947.1"/>
    <property type="molecule type" value="Genomic_DNA"/>
</dbReference>
<feature type="compositionally biased region" description="Basic and acidic residues" evidence="2">
    <location>
        <begin position="405"/>
        <end position="444"/>
    </location>
</feature>
<feature type="region of interest" description="Disordered" evidence="2">
    <location>
        <begin position="1"/>
        <end position="58"/>
    </location>
</feature>
<dbReference type="GeneID" id="54584206"/>
<keyword evidence="5" id="KW-1185">Reference proteome</keyword>
<evidence type="ECO:0000256" key="2">
    <source>
        <dbReference type="SAM" id="MobiDB-lite"/>
    </source>
</evidence>
<evidence type="ECO:0000259" key="3">
    <source>
        <dbReference type="PROSITE" id="PS50142"/>
    </source>
</evidence>
<dbReference type="GO" id="GO:0006369">
    <property type="term" value="P:termination of RNA polymerase II transcription"/>
    <property type="evidence" value="ECO:0007669"/>
    <property type="project" value="TreeGrafter"/>
</dbReference>
<dbReference type="PROSITE" id="PS50142">
    <property type="entry name" value="RNASE_3_2"/>
    <property type="match status" value="1"/>
</dbReference>
<feature type="domain" description="RNase III" evidence="3">
    <location>
        <begin position="172"/>
        <end position="292"/>
    </location>
</feature>
<dbReference type="GO" id="GO:0004525">
    <property type="term" value="F:ribonuclease III activity"/>
    <property type="evidence" value="ECO:0007669"/>
    <property type="project" value="InterPro"/>
</dbReference>
<feature type="region of interest" description="Disordered" evidence="2">
    <location>
        <begin position="403"/>
        <end position="487"/>
    </location>
</feature>
<evidence type="ECO:0000313" key="4">
    <source>
        <dbReference type="EMBL" id="KAF2253947.1"/>
    </source>
</evidence>
<dbReference type="CDD" id="cd00593">
    <property type="entry name" value="RIBOc"/>
    <property type="match status" value="1"/>
</dbReference>
<evidence type="ECO:0000256" key="1">
    <source>
        <dbReference type="ARBA" id="ARBA00022884"/>
    </source>
</evidence>
<dbReference type="Proteomes" id="UP000800094">
    <property type="component" value="Unassembled WGS sequence"/>
</dbReference>
<dbReference type="InterPro" id="IPR000999">
    <property type="entry name" value="RNase_III_dom"/>
</dbReference>
<dbReference type="Gene3D" id="1.10.1520.10">
    <property type="entry name" value="Ribonuclease III domain"/>
    <property type="match status" value="1"/>
</dbReference>
<feature type="compositionally biased region" description="Polar residues" evidence="2">
    <location>
        <begin position="445"/>
        <end position="459"/>
    </location>
</feature>
<keyword evidence="1" id="KW-0694">RNA-binding</keyword>
<organism evidence="4 5">
    <name type="scientific">Trematosphaeria pertusa</name>
    <dbReference type="NCBI Taxonomy" id="390896"/>
    <lineage>
        <taxon>Eukaryota</taxon>
        <taxon>Fungi</taxon>
        <taxon>Dikarya</taxon>
        <taxon>Ascomycota</taxon>
        <taxon>Pezizomycotina</taxon>
        <taxon>Dothideomycetes</taxon>
        <taxon>Pleosporomycetidae</taxon>
        <taxon>Pleosporales</taxon>
        <taxon>Massarineae</taxon>
        <taxon>Trematosphaeriaceae</taxon>
        <taxon>Trematosphaeria</taxon>
    </lineage>
</organism>
<dbReference type="GO" id="GO:0034475">
    <property type="term" value="P:U4 snRNA 3'-end processing"/>
    <property type="evidence" value="ECO:0007669"/>
    <property type="project" value="TreeGrafter"/>
</dbReference>